<protein>
    <recommendedName>
        <fullName evidence="8">Variable large protein</fullName>
    </recommendedName>
</protein>
<dbReference type="GO" id="GO:0009279">
    <property type="term" value="C:cell outer membrane"/>
    <property type="evidence" value="ECO:0007669"/>
    <property type="project" value="UniProtKB-SubCell"/>
</dbReference>
<evidence type="ECO:0000256" key="3">
    <source>
        <dbReference type="ARBA" id="ARBA00022729"/>
    </source>
</evidence>
<reference evidence="9 10" key="1">
    <citation type="journal article" date="2012" name="J. Bacteriol.">
        <title>Complete Genome Sequence of Borrelia crocidurae.</title>
        <authorList>
            <person name="Elbir H."/>
            <person name="Gimenez G."/>
            <person name="Robert C."/>
            <person name="Bergstrom S."/>
            <person name="Cutler S."/>
            <person name="Raoult D."/>
            <person name="Drancourt M."/>
        </authorList>
    </citation>
    <scope>NUCLEOTIDE SEQUENCE [LARGE SCALE GENOMIC DNA]</scope>
    <source>
        <strain evidence="9 10">Achema</strain>
        <plasmid evidence="10">unnamed32</plasmid>
    </source>
</reference>
<reference evidence="10" key="2">
    <citation type="submission" date="2012-03" db="EMBL/GenBank/DDBJ databases">
        <title>Complete genome sequence of Borrelia crocidurae.</title>
        <authorList>
            <person name="Elbir H."/>
            <person name="Gimenez G."/>
            <person name="Robert C."/>
            <person name="Raoult D."/>
            <person name="Drancourt M."/>
        </authorList>
    </citation>
    <scope>NUCLEOTIDE SEQUENCE [LARGE SCALE GENOMIC DNA]</scope>
    <source>
        <strain evidence="10">Achema</strain>
        <plasmid evidence="10">unnamed32</plasmid>
    </source>
</reference>
<evidence type="ECO:0000313" key="10">
    <source>
        <dbReference type="Proteomes" id="UP000005212"/>
    </source>
</evidence>
<dbReference type="AlphaFoldDB" id="I0FFB3"/>
<evidence type="ECO:0000256" key="1">
    <source>
        <dbReference type="ARBA" id="ARBA00003932"/>
    </source>
</evidence>
<dbReference type="PATRIC" id="fig|1155096.3.peg.1404"/>
<keyword evidence="5 8" id="KW-0564">Palmitate</keyword>
<dbReference type="EMBL" id="CP003458">
    <property type="protein sequence ID" value="AFI32169.1"/>
    <property type="molecule type" value="Genomic_DNA"/>
</dbReference>
<organism evidence="9 10">
    <name type="scientific">Borrelia crocidurae (strain Achema)</name>
    <dbReference type="NCBI Taxonomy" id="1155096"/>
    <lineage>
        <taxon>Bacteria</taxon>
        <taxon>Pseudomonadati</taxon>
        <taxon>Spirochaetota</taxon>
        <taxon>Spirochaetia</taxon>
        <taxon>Spirochaetales</taxon>
        <taxon>Borreliaceae</taxon>
        <taxon>Borrelia</taxon>
    </lineage>
</organism>
<accession>I0FFB3</accession>
<name>I0FFB3_BORCA</name>
<dbReference type="Proteomes" id="UP000005212">
    <property type="component" value="Plasmid unnamed32"/>
</dbReference>
<keyword evidence="4 8" id="KW-0472">Membrane</keyword>
<sequence>MVMMMVMMMIVMGCNSGGVGGGEGAAGVEGRGLNEVISSSRQVFLETFLSFSDLLKGIFGITADTTKKAVGERLDKVGEAVNVAKSKLEGLKITDNYNVIKAKADGIITKAIDTLKKIVDGVSKIKGATDTANDKIASAIGDAEDASPADKESVKGLIEGISMICEASRGVGIDFKGDANKIIADSKEIGKLFGATANANEAKALSGANRAVIAVSGADILAAIEAAKDSTSKNAGDINAATNAYDIAIATKNHADAHNDVKTNASVLAAGLALRGMAKDGKLATVANHAPKEGINAVLSRAVSKIVNEIMFNIRRTVDKCLKDVNDCIEENFSSEVKSK</sequence>
<keyword evidence="3" id="KW-0732">Signal</keyword>
<dbReference type="RefSeq" id="WP_014683366.1">
    <property type="nucleotide sequence ID" value="NC_017787.1"/>
</dbReference>
<keyword evidence="9" id="KW-0614">Plasmid</keyword>
<evidence type="ECO:0000256" key="7">
    <source>
        <dbReference type="ARBA" id="ARBA00023288"/>
    </source>
</evidence>
<dbReference type="HOGENOM" id="CLU_054711_0_0_12"/>
<dbReference type="SUPFAM" id="SSF74748">
    <property type="entry name" value="Variable surface antigen VlsE"/>
    <property type="match status" value="1"/>
</dbReference>
<comment type="function">
    <text evidence="1 8">The Vlp and Vsp proteins are antigenically distinct proteins, only one vlp or vsp gene is transcriptionally active at any one time. Switching between these genes is a mechanism of host immune response evasion.</text>
</comment>
<keyword evidence="7 8" id="KW-0449">Lipoprotein</keyword>
<gene>
    <name evidence="9" type="ordered locus">Q7M_1171</name>
</gene>
<evidence type="ECO:0000256" key="4">
    <source>
        <dbReference type="ARBA" id="ARBA00023136"/>
    </source>
</evidence>
<dbReference type="KEGG" id="bcw:Q7M_1171"/>
<evidence type="ECO:0000256" key="6">
    <source>
        <dbReference type="ARBA" id="ARBA00023237"/>
    </source>
</evidence>
<geneLocation type="plasmid" evidence="10">
    <name>unnamed32</name>
</geneLocation>
<evidence type="ECO:0000313" key="9">
    <source>
        <dbReference type="EMBL" id="AFI32169.1"/>
    </source>
</evidence>
<evidence type="ECO:0000256" key="5">
    <source>
        <dbReference type="ARBA" id="ARBA00023139"/>
    </source>
</evidence>
<evidence type="ECO:0000256" key="8">
    <source>
        <dbReference type="RuleBase" id="RU363105"/>
    </source>
</evidence>
<evidence type="ECO:0000256" key="2">
    <source>
        <dbReference type="ARBA" id="ARBA00004459"/>
    </source>
</evidence>
<comment type="subcellular location">
    <subcellularLocation>
        <location evidence="2 8">Cell outer membrane</location>
        <topology evidence="2 8">Lipid-anchor</topology>
    </subcellularLocation>
</comment>
<keyword evidence="6 8" id="KW-0998">Cell outer membrane</keyword>
<dbReference type="InterPro" id="IPR000680">
    <property type="entry name" value="Borrelia_lipo"/>
</dbReference>
<proteinExistence type="predicted"/>
<dbReference type="Pfam" id="PF00921">
    <property type="entry name" value="Lipoprotein_2"/>
    <property type="match status" value="1"/>
</dbReference>